<dbReference type="GO" id="GO:0004515">
    <property type="term" value="F:nicotinate-nucleotide adenylyltransferase activity"/>
    <property type="evidence" value="ECO:0007669"/>
    <property type="project" value="UniProtKB-UniRule"/>
</dbReference>
<dbReference type="PANTHER" id="PTHR39321:SF3">
    <property type="entry name" value="PHOSPHOPANTETHEINE ADENYLYLTRANSFERASE"/>
    <property type="match status" value="1"/>
</dbReference>
<dbReference type="EMBL" id="JUIW01000010">
    <property type="protein sequence ID" value="RYJ41470.1"/>
    <property type="molecule type" value="Genomic_DNA"/>
</dbReference>
<organism evidence="13 14">
    <name type="scientific">Flavobacterium beibuense</name>
    <dbReference type="NCBI Taxonomy" id="657326"/>
    <lineage>
        <taxon>Bacteria</taxon>
        <taxon>Pseudomonadati</taxon>
        <taxon>Bacteroidota</taxon>
        <taxon>Flavobacteriia</taxon>
        <taxon>Flavobacteriales</taxon>
        <taxon>Flavobacteriaceae</taxon>
        <taxon>Flavobacterium</taxon>
    </lineage>
</organism>
<dbReference type="InterPro" id="IPR014729">
    <property type="entry name" value="Rossmann-like_a/b/a_fold"/>
</dbReference>
<keyword evidence="5 11" id="KW-0808">Transferase</keyword>
<evidence type="ECO:0000313" key="14">
    <source>
        <dbReference type="Proteomes" id="UP000289775"/>
    </source>
</evidence>
<accession>A0A444W6I3</accession>
<protein>
    <recommendedName>
        <fullName evidence="11">Probable nicotinate-nucleotide adenylyltransferase</fullName>
        <ecNumber evidence="11">2.7.7.18</ecNumber>
    </recommendedName>
    <alternativeName>
        <fullName evidence="11">Deamido-NAD(+) diphosphorylase</fullName>
    </alternativeName>
    <alternativeName>
        <fullName evidence="11">Deamido-NAD(+) pyrophosphorylase</fullName>
    </alternativeName>
    <alternativeName>
        <fullName evidence="11">Nicotinate mononucleotide adenylyltransferase</fullName>
        <shortName evidence="11">NaMN adenylyltransferase</shortName>
    </alternativeName>
</protein>
<dbReference type="GO" id="GO:0005524">
    <property type="term" value="F:ATP binding"/>
    <property type="evidence" value="ECO:0007669"/>
    <property type="project" value="UniProtKB-KW"/>
</dbReference>
<evidence type="ECO:0000313" key="13">
    <source>
        <dbReference type="EMBL" id="RYJ41470.1"/>
    </source>
</evidence>
<comment type="similarity">
    <text evidence="3 11">Belongs to the NadD family.</text>
</comment>
<keyword evidence="4 11" id="KW-0662">Pyridine nucleotide biosynthesis</keyword>
<keyword evidence="8 11" id="KW-0067">ATP-binding</keyword>
<dbReference type="InterPro" id="IPR004821">
    <property type="entry name" value="Cyt_trans-like"/>
</dbReference>
<proteinExistence type="inferred from homology"/>
<dbReference type="NCBIfam" id="TIGR00482">
    <property type="entry name" value="nicotinate (nicotinamide) nucleotide adenylyltransferase"/>
    <property type="match status" value="1"/>
</dbReference>
<dbReference type="CDD" id="cd02165">
    <property type="entry name" value="NMNAT"/>
    <property type="match status" value="1"/>
</dbReference>
<dbReference type="NCBIfam" id="TIGR00125">
    <property type="entry name" value="cyt_tran_rel"/>
    <property type="match status" value="1"/>
</dbReference>
<evidence type="ECO:0000259" key="12">
    <source>
        <dbReference type="Pfam" id="PF01467"/>
    </source>
</evidence>
<evidence type="ECO:0000256" key="5">
    <source>
        <dbReference type="ARBA" id="ARBA00022679"/>
    </source>
</evidence>
<evidence type="ECO:0000256" key="7">
    <source>
        <dbReference type="ARBA" id="ARBA00022741"/>
    </source>
</evidence>
<dbReference type="PANTHER" id="PTHR39321">
    <property type="entry name" value="NICOTINATE-NUCLEOTIDE ADENYLYLTRANSFERASE-RELATED"/>
    <property type="match status" value="1"/>
</dbReference>
<evidence type="ECO:0000256" key="1">
    <source>
        <dbReference type="ARBA" id="ARBA00002324"/>
    </source>
</evidence>
<evidence type="ECO:0000256" key="9">
    <source>
        <dbReference type="ARBA" id="ARBA00023027"/>
    </source>
</evidence>
<dbReference type="EC" id="2.7.7.18" evidence="11"/>
<comment type="caution">
    <text evidence="13">The sequence shown here is derived from an EMBL/GenBank/DDBJ whole genome shotgun (WGS) entry which is preliminary data.</text>
</comment>
<name>A0A444W6I3_9FLAO</name>
<sequence>MKIGLYFGTFNPIHTGHLIIANHMAEFTNLDQVWLVVTPHNPLKKKSTLLEDHHRLEMAFLATESYDRLKPTDIEFRLPQPNYTVNTLVHLQEKFPTHEFSLIMGEDNLNSLHKWKNYEIILQNHDIYVYPRINTEIANEELINNPKIHRIDAPVIEISSTFIRNSIKDSKDIRPLLPQKVWEYIDHNLFYKK</sequence>
<evidence type="ECO:0000256" key="10">
    <source>
        <dbReference type="ARBA" id="ARBA00048721"/>
    </source>
</evidence>
<evidence type="ECO:0000256" key="3">
    <source>
        <dbReference type="ARBA" id="ARBA00009014"/>
    </source>
</evidence>
<evidence type="ECO:0000256" key="4">
    <source>
        <dbReference type="ARBA" id="ARBA00022642"/>
    </source>
</evidence>
<dbReference type="UniPathway" id="UPA00253">
    <property type="reaction ID" value="UER00332"/>
</dbReference>
<reference evidence="13 14" key="1">
    <citation type="submission" date="2014-12" db="EMBL/GenBank/DDBJ databases">
        <title>Genome sequence of Flavobacterium beibuense RSKm HC5.</title>
        <authorList>
            <person name="Kim J.F."/>
            <person name="Song J.Y."/>
            <person name="Kwak M.-J."/>
            <person name="Lee S.-W."/>
        </authorList>
    </citation>
    <scope>NUCLEOTIDE SEQUENCE [LARGE SCALE GENOMIC DNA]</scope>
    <source>
        <strain evidence="13 14">RSKm HC5</strain>
    </source>
</reference>
<keyword evidence="7 11" id="KW-0547">Nucleotide-binding</keyword>
<dbReference type="OrthoDB" id="5295945at2"/>
<evidence type="ECO:0000256" key="6">
    <source>
        <dbReference type="ARBA" id="ARBA00022695"/>
    </source>
</evidence>
<keyword evidence="6 11" id="KW-0548">Nucleotidyltransferase</keyword>
<gene>
    <name evidence="11" type="primary">nadD</name>
    <name evidence="13" type="ORF">NU09_2844</name>
</gene>
<dbReference type="HAMAP" id="MF_00244">
    <property type="entry name" value="NaMN_adenylyltr"/>
    <property type="match status" value="1"/>
</dbReference>
<dbReference type="Gene3D" id="3.40.50.620">
    <property type="entry name" value="HUPs"/>
    <property type="match status" value="1"/>
</dbReference>
<keyword evidence="9 11" id="KW-0520">NAD</keyword>
<dbReference type="InterPro" id="IPR005248">
    <property type="entry name" value="NadD/NMNAT"/>
</dbReference>
<feature type="domain" description="Cytidyltransferase-like" evidence="12">
    <location>
        <begin position="5"/>
        <end position="165"/>
    </location>
</feature>
<dbReference type="GO" id="GO:0009435">
    <property type="term" value="P:NAD+ biosynthetic process"/>
    <property type="evidence" value="ECO:0007669"/>
    <property type="project" value="UniProtKB-UniRule"/>
</dbReference>
<evidence type="ECO:0000256" key="2">
    <source>
        <dbReference type="ARBA" id="ARBA00005019"/>
    </source>
</evidence>
<keyword evidence="14" id="KW-1185">Reference proteome</keyword>
<comment type="pathway">
    <text evidence="2 11">Cofactor biosynthesis; NAD(+) biosynthesis; deamido-NAD(+) from nicotinate D-ribonucleotide: step 1/1.</text>
</comment>
<dbReference type="Proteomes" id="UP000289775">
    <property type="component" value="Unassembled WGS sequence"/>
</dbReference>
<evidence type="ECO:0000256" key="8">
    <source>
        <dbReference type="ARBA" id="ARBA00022840"/>
    </source>
</evidence>
<dbReference type="AlphaFoldDB" id="A0A444W6I3"/>
<dbReference type="SUPFAM" id="SSF52374">
    <property type="entry name" value="Nucleotidylyl transferase"/>
    <property type="match status" value="1"/>
</dbReference>
<dbReference type="RefSeq" id="WP_129751933.1">
    <property type="nucleotide sequence ID" value="NZ_JUIW01000010.1"/>
</dbReference>
<comment type="function">
    <text evidence="1 11">Catalyzes the reversible adenylation of nicotinate mononucleotide (NaMN) to nicotinic acid adenine dinucleotide (NaAD).</text>
</comment>
<dbReference type="Pfam" id="PF01467">
    <property type="entry name" value="CTP_transf_like"/>
    <property type="match status" value="1"/>
</dbReference>
<evidence type="ECO:0000256" key="11">
    <source>
        <dbReference type="HAMAP-Rule" id="MF_00244"/>
    </source>
</evidence>
<comment type="catalytic activity">
    <reaction evidence="10 11">
        <text>nicotinate beta-D-ribonucleotide + ATP + H(+) = deamido-NAD(+) + diphosphate</text>
        <dbReference type="Rhea" id="RHEA:22860"/>
        <dbReference type="ChEBI" id="CHEBI:15378"/>
        <dbReference type="ChEBI" id="CHEBI:30616"/>
        <dbReference type="ChEBI" id="CHEBI:33019"/>
        <dbReference type="ChEBI" id="CHEBI:57502"/>
        <dbReference type="ChEBI" id="CHEBI:58437"/>
        <dbReference type="EC" id="2.7.7.18"/>
    </reaction>
</comment>